<feature type="domain" description="DUF6534" evidence="3">
    <location>
        <begin position="191"/>
        <end position="276"/>
    </location>
</feature>
<dbReference type="Pfam" id="PF20152">
    <property type="entry name" value="DUF6534"/>
    <property type="match status" value="1"/>
</dbReference>
<reference evidence="4 5" key="1">
    <citation type="submission" date="2024-02" db="EMBL/GenBank/DDBJ databases">
        <title>A draft genome for the cacao thread blight pathogen Marasmius crinis-equi.</title>
        <authorList>
            <person name="Cohen S.P."/>
            <person name="Baruah I.K."/>
            <person name="Amoako-Attah I."/>
            <person name="Bukari Y."/>
            <person name="Meinhardt L.W."/>
            <person name="Bailey B.A."/>
        </authorList>
    </citation>
    <scope>NUCLEOTIDE SEQUENCE [LARGE SCALE GENOMIC DNA]</scope>
    <source>
        <strain evidence="4 5">GH-76</strain>
    </source>
</reference>
<comment type="caution">
    <text evidence="4">The sequence shown here is derived from an EMBL/GenBank/DDBJ whole genome shotgun (WGS) entry which is preliminary data.</text>
</comment>
<gene>
    <name evidence="4" type="ORF">V5O48_004157</name>
</gene>
<evidence type="ECO:0000313" key="4">
    <source>
        <dbReference type="EMBL" id="KAL0577829.1"/>
    </source>
</evidence>
<proteinExistence type="predicted"/>
<keyword evidence="2" id="KW-0812">Transmembrane</keyword>
<evidence type="ECO:0000313" key="5">
    <source>
        <dbReference type="Proteomes" id="UP001465976"/>
    </source>
</evidence>
<feature type="transmembrane region" description="Helical" evidence="2">
    <location>
        <begin position="225"/>
        <end position="247"/>
    </location>
</feature>
<feature type="transmembrane region" description="Helical" evidence="2">
    <location>
        <begin position="89"/>
        <end position="110"/>
    </location>
</feature>
<feature type="transmembrane region" description="Helical" evidence="2">
    <location>
        <begin position="52"/>
        <end position="69"/>
    </location>
</feature>
<evidence type="ECO:0000256" key="1">
    <source>
        <dbReference type="SAM" id="MobiDB-lite"/>
    </source>
</evidence>
<feature type="region of interest" description="Disordered" evidence="1">
    <location>
        <begin position="348"/>
        <end position="371"/>
    </location>
</feature>
<feature type="transmembrane region" description="Helical" evidence="2">
    <location>
        <begin position="122"/>
        <end position="141"/>
    </location>
</feature>
<feature type="transmembrane region" description="Helical" evidence="2">
    <location>
        <begin position="18"/>
        <end position="40"/>
    </location>
</feature>
<keyword evidence="5" id="KW-1185">Reference proteome</keyword>
<dbReference type="PANTHER" id="PTHR40465">
    <property type="entry name" value="CHROMOSOME 1, WHOLE GENOME SHOTGUN SEQUENCE"/>
    <property type="match status" value="1"/>
</dbReference>
<feature type="transmembrane region" description="Helical" evidence="2">
    <location>
        <begin position="180"/>
        <end position="205"/>
    </location>
</feature>
<feature type="transmembrane region" description="Helical" evidence="2">
    <location>
        <begin position="147"/>
        <end position="168"/>
    </location>
</feature>
<name>A0ABR3FQX1_9AGAR</name>
<dbReference type="PANTHER" id="PTHR40465:SF1">
    <property type="entry name" value="DUF6534 DOMAIN-CONTAINING PROTEIN"/>
    <property type="match status" value="1"/>
</dbReference>
<keyword evidence="2" id="KW-1133">Transmembrane helix</keyword>
<dbReference type="Proteomes" id="UP001465976">
    <property type="component" value="Unassembled WGS sequence"/>
</dbReference>
<evidence type="ECO:0000259" key="3">
    <source>
        <dbReference type="Pfam" id="PF20152"/>
    </source>
</evidence>
<organism evidence="4 5">
    <name type="scientific">Marasmius crinis-equi</name>
    <dbReference type="NCBI Taxonomy" id="585013"/>
    <lineage>
        <taxon>Eukaryota</taxon>
        <taxon>Fungi</taxon>
        <taxon>Dikarya</taxon>
        <taxon>Basidiomycota</taxon>
        <taxon>Agaricomycotina</taxon>
        <taxon>Agaricomycetes</taxon>
        <taxon>Agaricomycetidae</taxon>
        <taxon>Agaricales</taxon>
        <taxon>Marasmiineae</taxon>
        <taxon>Marasmiaceae</taxon>
        <taxon>Marasmius</taxon>
    </lineage>
</organism>
<feature type="region of interest" description="Disordered" evidence="1">
    <location>
        <begin position="313"/>
        <end position="335"/>
    </location>
</feature>
<accession>A0ABR3FQX1</accession>
<protein>
    <recommendedName>
        <fullName evidence="3">DUF6534 domain-containing protein</fullName>
    </recommendedName>
</protein>
<evidence type="ECO:0000256" key="2">
    <source>
        <dbReference type="SAM" id="Phobius"/>
    </source>
</evidence>
<dbReference type="InterPro" id="IPR045339">
    <property type="entry name" value="DUF6534"/>
</dbReference>
<keyword evidence="2" id="KW-0472">Membrane</keyword>
<sequence>MAPAPGIPADVRHVAGPLIITFMLGTILYGVQILQVYTYYMTFPKDRKIVKALVYIVFLLDTTQTAIFFRDAYTIFAAGFGDMAALRAAHLSGFSVPIITGLVSLLVQSFYSYQIQVLSRSWILTVVILSVGIQNSSGFSISEAKGILSPKIALTQFVASIIEGVFIFKINNSAILQAKTLVPCTIWLAGSALCDIIIAVAMTAYLMKASSGLKGNHIIRRLVRLVIETGSLTATVATIDVILFIGLQKYPYHMLPSRCLAKLYANTLMVILNSRMRIQGSRDDPQPNHLYSGWSQSIDIRFARSRFSRTTNLDRTGQNFESTAPVDSSRSHPPQSVVVQKVVTLDDMDGTESGSTSAGVELPKNVYRDSL</sequence>
<dbReference type="EMBL" id="JBAHYK010000135">
    <property type="protein sequence ID" value="KAL0577829.1"/>
    <property type="molecule type" value="Genomic_DNA"/>
</dbReference>